<dbReference type="InterPro" id="IPR032466">
    <property type="entry name" value="Metal_Hydrolase"/>
</dbReference>
<name>A0ABW2A8G0_9GAMM</name>
<keyword evidence="2" id="KW-1185">Reference proteome</keyword>
<dbReference type="EMBL" id="JBHSWE010000001">
    <property type="protein sequence ID" value="MFC6673645.1"/>
    <property type="molecule type" value="Genomic_DNA"/>
</dbReference>
<protein>
    <submittedName>
        <fullName evidence="1">Uncharacterized protein</fullName>
    </submittedName>
</protein>
<evidence type="ECO:0000313" key="1">
    <source>
        <dbReference type="EMBL" id="MFC6673645.1"/>
    </source>
</evidence>
<dbReference type="RefSeq" id="WP_379912190.1">
    <property type="nucleotide sequence ID" value="NZ_JBHSWE010000001.1"/>
</dbReference>
<dbReference type="Proteomes" id="UP001596422">
    <property type="component" value="Unassembled WGS sequence"/>
</dbReference>
<dbReference type="Gene3D" id="3.20.20.140">
    <property type="entry name" value="Metal-dependent hydrolases"/>
    <property type="match status" value="1"/>
</dbReference>
<sequence length="75" mass="7937">MAFPQSGLMIRPGTRELMEAAVDAGAEVVGGIDPSSIDRDPAGHLDTIFAIADRKGWRSTSICTNPITSAPPRSR</sequence>
<comment type="caution">
    <text evidence="1">The sequence shown here is derived from an EMBL/GenBank/DDBJ whole genome shotgun (WGS) entry which is preliminary data.</text>
</comment>
<organism evidence="1 2">
    <name type="scientific">Marinobacterium aestuariivivens</name>
    <dbReference type="NCBI Taxonomy" id="1698799"/>
    <lineage>
        <taxon>Bacteria</taxon>
        <taxon>Pseudomonadati</taxon>
        <taxon>Pseudomonadota</taxon>
        <taxon>Gammaproteobacteria</taxon>
        <taxon>Oceanospirillales</taxon>
        <taxon>Oceanospirillaceae</taxon>
        <taxon>Marinobacterium</taxon>
    </lineage>
</organism>
<evidence type="ECO:0000313" key="2">
    <source>
        <dbReference type="Proteomes" id="UP001596422"/>
    </source>
</evidence>
<gene>
    <name evidence="1" type="ORF">ACFQDL_28795</name>
</gene>
<accession>A0ABW2A8G0</accession>
<reference evidence="2" key="1">
    <citation type="journal article" date="2019" name="Int. J. Syst. Evol. Microbiol.">
        <title>The Global Catalogue of Microorganisms (GCM) 10K type strain sequencing project: providing services to taxonomists for standard genome sequencing and annotation.</title>
        <authorList>
            <consortium name="The Broad Institute Genomics Platform"/>
            <consortium name="The Broad Institute Genome Sequencing Center for Infectious Disease"/>
            <person name="Wu L."/>
            <person name="Ma J."/>
        </authorList>
    </citation>
    <scope>NUCLEOTIDE SEQUENCE [LARGE SCALE GENOMIC DNA]</scope>
    <source>
        <strain evidence="2">NBRC 111756</strain>
    </source>
</reference>
<proteinExistence type="predicted"/>
<dbReference type="SUPFAM" id="SSF51556">
    <property type="entry name" value="Metallo-dependent hydrolases"/>
    <property type="match status" value="1"/>
</dbReference>